<dbReference type="Pfam" id="PF05685">
    <property type="entry name" value="Uma2"/>
    <property type="match status" value="1"/>
</dbReference>
<dbReference type="EMBL" id="VDMA02000006">
    <property type="protein sequence ID" value="KAB8185094.1"/>
    <property type="molecule type" value="Genomic_DNA"/>
</dbReference>
<evidence type="ECO:0000259" key="1">
    <source>
        <dbReference type="Pfam" id="PF05685"/>
    </source>
</evidence>
<dbReference type="SUPFAM" id="SSF52980">
    <property type="entry name" value="Restriction endonuclease-like"/>
    <property type="match status" value="1"/>
</dbReference>
<dbReference type="AlphaFoldDB" id="A0A5N6BX70"/>
<feature type="domain" description="Putative restriction endonuclease" evidence="1">
    <location>
        <begin position="23"/>
        <end position="169"/>
    </location>
</feature>
<dbReference type="PANTHER" id="PTHR35400:SF3">
    <property type="entry name" value="SLL1072 PROTEIN"/>
    <property type="match status" value="1"/>
</dbReference>
<organism evidence="2 3">
    <name type="scientific">Microbispora catharanthi</name>
    <dbReference type="NCBI Taxonomy" id="1712871"/>
    <lineage>
        <taxon>Bacteria</taxon>
        <taxon>Bacillati</taxon>
        <taxon>Actinomycetota</taxon>
        <taxon>Actinomycetes</taxon>
        <taxon>Streptosporangiales</taxon>
        <taxon>Streptosporangiaceae</taxon>
        <taxon>Microbispora</taxon>
    </lineage>
</organism>
<dbReference type="InterPro" id="IPR011335">
    <property type="entry name" value="Restrct_endonuc-II-like"/>
</dbReference>
<protein>
    <recommendedName>
        <fullName evidence="1">Putative restriction endonuclease domain-containing protein</fullName>
    </recommendedName>
</protein>
<proteinExistence type="predicted"/>
<keyword evidence="3" id="KW-1185">Reference proteome</keyword>
<dbReference type="PANTHER" id="PTHR35400">
    <property type="entry name" value="SLR1083 PROTEIN"/>
    <property type="match status" value="1"/>
</dbReference>
<dbReference type="CDD" id="cd06260">
    <property type="entry name" value="DUF820-like"/>
    <property type="match status" value="1"/>
</dbReference>
<dbReference type="RefSeq" id="WP_139574923.1">
    <property type="nucleotide sequence ID" value="NZ_VDMA02000006.1"/>
</dbReference>
<dbReference type="InterPro" id="IPR012296">
    <property type="entry name" value="Nuclease_put_TT1808"/>
</dbReference>
<sequence>MSVTIEFDQHGTMYPWTRDDTRDLPEGFRYEIEDGNLLVMNSPAPEHQYVANRLMRILDDAAEDAGLDLITIGPLDVDVPGPLPGYRSPDLVTVPGKLAEGGYDLLKGQDILVVTEITGKDTITRDMITKRQVYASIGIPFYWVVRLDQPEPRLIVFELAAGEYRERHDVRVGAPVTIGEPFRVTIEPGALLRRRPG</sequence>
<dbReference type="Gene3D" id="3.90.1570.10">
    <property type="entry name" value="tt1808, chain A"/>
    <property type="match status" value="1"/>
</dbReference>
<evidence type="ECO:0000313" key="2">
    <source>
        <dbReference type="EMBL" id="KAB8185094.1"/>
    </source>
</evidence>
<comment type="caution">
    <text evidence="2">The sequence shown here is derived from an EMBL/GenBank/DDBJ whole genome shotgun (WGS) entry which is preliminary data.</text>
</comment>
<dbReference type="Proteomes" id="UP000313066">
    <property type="component" value="Unassembled WGS sequence"/>
</dbReference>
<dbReference type="InterPro" id="IPR008538">
    <property type="entry name" value="Uma2"/>
</dbReference>
<gene>
    <name evidence="2" type="ORF">FH610_014560</name>
</gene>
<reference evidence="2 3" key="1">
    <citation type="submission" date="2019-10" db="EMBL/GenBank/DDBJ databases">
        <title>Nonomuraea sp. nov., isolated from Phyllanthus amarus.</title>
        <authorList>
            <person name="Klykleung N."/>
            <person name="Tanasupawat S."/>
        </authorList>
    </citation>
    <scope>NUCLEOTIDE SEQUENCE [LARGE SCALE GENOMIC DNA]</scope>
    <source>
        <strain evidence="2 3">CR1-09</strain>
    </source>
</reference>
<name>A0A5N6BX70_9ACTN</name>
<accession>A0A5N6BX70</accession>
<evidence type="ECO:0000313" key="3">
    <source>
        <dbReference type="Proteomes" id="UP000313066"/>
    </source>
</evidence>